<sequence>MLNADVDTRPPSDYRVAPALAARLVGLTLAVVGLLVFVVTVLVVAAGLDPLALLVVAGLGVLGAALVAWYAGTRARVVHLDELGYRVRFVRGVGVSSARWADVVDATRQHVAGSRCLVLRLRDGRTTTIPVEVVAASPDALTEDVVTRLEAAGGARWK</sequence>
<name>A0ABN2YUA0_9ACTN</name>
<protein>
    <recommendedName>
        <fullName evidence="4">PH domain-containing protein</fullName>
    </recommendedName>
</protein>
<gene>
    <name evidence="2" type="ORF">GCM10009843_37290</name>
</gene>
<keyword evidence="3" id="KW-1185">Reference proteome</keyword>
<dbReference type="EMBL" id="BAAAQQ010000013">
    <property type="protein sequence ID" value="GAA2132571.1"/>
    <property type="molecule type" value="Genomic_DNA"/>
</dbReference>
<comment type="caution">
    <text evidence="2">The sequence shown here is derived from an EMBL/GenBank/DDBJ whole genome shotgun (WGS) entry which is preliminary data.</text>
</comment>
<evidence type="ECO:0000313" key="2">
    <source>
        <dbReference type="EMBL" id="GAA2132571.1"/>
    </source>
</evidence>
<keyword evidence="1" id="KW-0812">Transmembrane</keyword>
<keyword evidence="1" id="KW-0472">Membrane</keyword>
<evidence type="ECO:0000256" key="1">
    <source>
        <dbReference type="SAM" id="Phobius"/>
    </source>
</evidence>
<dbReference type="Proteomes" id="UP001500575">
    <property type="component" value="Unassembled WGS sequence"/>
</dbReference>
<organism evidence="2 3">
    <name type="scientific">Nocardioides bigeumensis</name>
    <dbReference type="NCBI Taxonomy" id="433657"/>
    <lineage>
        <taxon>Bacteria</taxon>
        <taxon>Bacillati</taxon>
        <taxon>Actinomycetota</taxon>
        <taxon>Actinomycetes</taxon>
        <taxon>Propionibacteriales</taxon>
        <taxon>Nocardioidaceae</taxon>
        <taxon>Nocardioides</taxon>
    </lineage>
</organism>
<evidence type="ECO:0000313" key="3">
    <source>
        <dbReference type="Proteomes" id="UP001500575"/>
    </source>
</evidence>
<feature type="transmembrane region" description="Helical" evidence="1">
    <location>
        <begin position="20"/>
        <end position="45"/>
    </location>
</feature>
<reference evidence="2 3" key="1">
    <citation type="journal article" date="2019" name="Int. J. Syst. Evol. Microbiol.">
        <title>The Global Catalogue of Microorganisms (GCM) 10K type strain sequencing project: providing services to taxonomists for standard genome sequencing and annotation.</title>
        <authorList>
            <consortium name="The Broad Institute Genomics Platform"/>
            <consortium name="The Broad Institute Genome Sequencing Center for Infectious Disease"/>
            <person name="Wu L."/>
            <person name="Ma J."/>
        </authorList>
    </citation>
    <scope>NUCLEOTIDE SEQUENCE [LARGE SCALE GENOMIC DNA]</scope>
    <source>
        <strain evidence="2 3">JCM 16021</strain>
    </source>
</reference>
<proteinExistence type="predicted"/>
<feature type="transmembrane region" description="Helical" evidence="1">
    <location>
        <begin position="51"/>
        <end position="71"/>
    </location>
</feature>
<keyword evidence="1" id="KW-1133">Transmembrane helix</keyword>
<accession>A0ABN2YUA0</accession>
<evidence type="ECO:0008006" key="4">
    <source>
        <dbReference type="Google" id="ProtNLM"/>
    </source>
</evidence>